<comment type="catalytic activity">
    <reaction evidence="13">
        <text>2-(2-carboxy-4-methylthiazol-5-yl)ethyl phosphate + 4-amino-2-methyl-5-(diphosphooxymethyl)pyrimidine + 2 H(+) = thiamine phosphate + CO2 + diphosphate</text>
        <dbReference type="Rhea" id="RHEA:47848"/>
        <dbReference type="ChEBI" id="CHEBI:15378"/>
        <dbReference type="ChEBI" id="CHEBI:16526"/>
        <dbReference type="ChEBI" id="CHEBI:33019"/>
        <dbReference type="ChEBI" id="CHEBI:37575"/>
        <dbReference type="ChEBI" id="CHEBI:57841"/>
        <dbReference type="ChEBI" id="CHEBI:62890"/>
        <dbReference type="EC" id="2.5.1.3"/>
    </reaction>
</comment>
<evidence type="ECO:0000256" key="1">
    <source>
        <dbReference type="ARBA" id="ARBA00001771"/>
    </source>
</evidence>
<evidence type="ECO:0000256" key="7">
    <source>
        <dbReference type="ARBA" id="ARBA00022741"/>
    </source>
</evidence>
<proteinExistence type="inferred from homology"/>
<dbReference type="InterPro" id="IPR034291">
    <property type="entry name" value="TMP_synthase"/>
</dbReference>
<comment type="catalytic activity">
    <reaction evidence="1">
        <text>5-(2-hydroxyethyl)-4-methylthiazole + ATP = 4-methyl-5-(2-phosphooxyethyl)-thiazole + ADP + H(+)</text>
        <dbReference type="Rhea" id="RHEA:24212"/>
        <dbReference type="ChEBI" id="CHEBI:15378"/>
        <dbReference type="ChEBI" id="CHEBI:17957"/>
        <dbReference type="ChEBI" id="CHEBI:30616"/>
        <dbReference type="ChEBI" id="CHEBI:58296"/>
        <dbReference type="ChEBI" id="CHEBI:456216"/>
        <dbReference type="EC" id="2.7.1.50"/>
    </reaction>
</comment>
<dbReference type="InterPro" id="IPR029056">
    <property type="entry name" value="Ribokinase-like"/>
</dbReference>
<evidence type="ECO:0000313" key="16">
    <source>
        <dbReference type="EMBL" id="WFD41777.1"/>
    </source>
</evidence>
<dbReference type="PRINTS" id="PR01099">
    <property type="entry name" value="HYETHTZKNASE"/>
</dbReference>
<dbReference type="InterPro" id="IPR000417">
    <property type="entry name" value="Hyethyz_kinase"/>
</dbReference>
<keyword evidence="17" id="KW-1185">Reference proteome</keyword>
<evidence type="ECO:0000256" key="9">
    <source>
        <dbReference type="ARBA" id="ARBA00022840"/>
    </source>
</evidence>
<accession>A0AAF0F6Z1</accession>
<evidence type="ECO:0000256" key="10">
    <source>
        <dbReference type="ARBA" id="ARBA00022842"/>
    </source>
</evidence>
<dbReference type="Gene3D" id="3.20.20.70">
    <property type="entry name" value="Aldolase class I"/>
    <property type="match status" value="1"/>
</dbReference>
<evidence type="ECO:0000256" key="5">
    <source>
        <dbReference type="ARBA" id="ARBA00022679"/>
    </source>
</evidence>
<dbReference type="SUPFAM" id="SSF53613">
    <property type="entry name" value="Ribokinase-like"/>
    <property type="match status" value="1"/>
</dbReference>
<dbReference type="Gene3D" id="3.40.1190.20">
    <property type="match status" value="1"/>
</dbReference>
<dbReference type="Pfam" id="PF02581">
    <property type="entry name" value="TMP-TENI"/>
    <property type="match status" value="1"/>
</dbReference>
<evidence type="ECO:0000256" key="2">
    <source>
        <dbReference type="ARBA" id="ARBA00001946"/>
    </source>
</evidence>
<dbReference type="InterPro" id="IPR036206">
    <property type="entry name" value="ThiamineP_synth_sf"/>
</dbReference>
<dbReference type="PANTHER" id="PTHR20857">
    <property type="entry name" value="THIAMINE-PHOSPHATE PYROPHOSPHORYLASE"/>
    <property type="match status" value="1"/>
</dbReference>
<keyword evidence="8" id="KW-0418">Kinase</keyword>
<dbReference type="GO" id="GO:0000287">
    <property type="term" value="F:magnesium ion binding"/>
    <property type="evidence" value="ECO:0007669"/>
    <property type="project" value="InterPro"/>
</dbReference>
<dbReference type="GO" id="GO:0005737">
    <property type="term" value="C:cytoplasm"/>
    <property type="evidence" value="ECO:0007669"/>
    <property type="project" value="TreeGrafter"/>
</dbReference>
<sequence>MLISGLYLVTGRELLPEGVTYLASLEESLRDGNVSIVQIREKNACYDEFLQIATESLEVCDRYNVTMIINDNLEVALALPERVGLHVGQDDENFDVVRERLGPNRVIGISVHTVDEARAALNTSADYAGVGPCWSTTSKAGIRKEDVLMLDGTREVVAALAASQSETVGAHSRLPCVLIGGLNLHTAMRTLIASVSARNAPDGIAVISAIVARKDPSNAAAELHAVIEAYHAECTRRRSSTATSTLAATQALPTPFASSTDLSKAVSELLKAYHTVYNRETRSDDATNVCITRPLVQTITSHVSSNFSANVALAFSASPIMSHEADEALSLSEAIGALVLNIGTINQEARQGMALAGPAANEKGTPIVLDPVGVGATNFRQEVTNDILNHTQVTLIKGNASEISALVGSSEARAQGVDSIGSLSNPGDLAAQLAVQEGALVLLTGEVDYLTNGEIVIESRCGTMLLGRVTATGCSLGVVVAASLAAAKSSYNINLGSAQVQRITPPRTHHFLLVGALMGVLAFTIAAERASLSPRVAGPGTFIPAFLDEIAALTPQTLQDYSDRVRVYKR</sequence>
<dbReference type="CDD" id="cd01170">
    <property type="entry name" value="THZ_kinase"/>
    <property type="match status" value="1"/>
</dbReference>
<comment type="catalytic activity">
    <reaction evidence="14">
        <text>2-[(2R,5Z)-2-carboxy-4-methylthiazol-5(2H)-ylidene]ethyl phosphate + 4-amino-2-methyl-5-(diphosphooxymethyl)pyrimidine + 2 H(+) = thiamine phosphate + CO2 + diphosphate</text>
        <dbReference type="Rhea" id="RHEA:47844"/>
        <dbReference type="ChEBI" id="CHEBI:15378"/>
        <dbReference type="ChEBI" id="CHEBI:16526"/>
        <dbReference type="ChEBI" id="CHEBI:33019"/>
        <dbReference type="ChEBI" id="CHEBI:37575"/>
        <dbReference type="ChEBI" id="CHEBI:57841"/>
        <dbReference type="ChEBI" id="CHEBI:62899"/>
        <dbReference type="EC" id="2.5.1.3"/>
    </reaction>
</comment>
<dbReference type="PANTHER" id="PTHR20857:SF23">
    <property type="entry name" value="THIAMINE BIOSYNTHETIC BIFUNCTIONAL ENZYME"/>
    <property type="match status" value="1"/>
</dbReference>
<dbReference type="HAMAP" id="MF_00228">
    <property type="entry name" value="Thz_kinase"/>
    <property type="match status" value="1"/>
</dbReference>
<evidence type="ECO:0000256" key="14">
    <source>
        <dbReference type="ARBA" id="ARBA00047883"/>
    </source>
</evidence>
<comment type="pathway">
    <text evidence="3">Cofactor biosynthesis; thiamine diphosphate biosynthesis; 4-methyl-5-(2-phosphoethyl)-thiazole from 5-(2-hydroxyethyl)-4-methylthiazole: step 1/1.</text>
</comment>
<evidence type="ECO:0000256" key="13">
    <source>
        <dbReference type="ARBA" id="ARBA00047851"/>
    </source>
</evidence>
<feature type="domain" description="Thiamine phosphate synthase/TenI" evidence="15">
    <location>
        <begin position="6"/>
        <end position="210"/>
    </location>
</feature>
<evidence type="ECO:0000256" key="4">
    <source>
        <dbReference type="ARBA" id="ARBA00005165"/>
    </source>
</evidence>
<dbReference type="Pfam" id="PF02110">
    <property type="entry name" value="HK"/>
    <property type="match status" value="1"/>
</dbReference>
<dbReference type="AlphaFoldDB" id="A0AAF0F6Z1"/>
<reference evidence="16" key="1">
    <citation type="submission" date="2023-02" db="EMBL/GenBank/DDBJ databases">
        <title>Mating type loci evolution in Malassezia.</title>
        <authorList>
            <person name="Coelho M.A."/>
        </authorList>
    </citation>
    <scope>NUCLEOTIDE SEQUENCE</scope>
    <source>
        <strain evidence="16">CBS 14136</strain>
    </source>
</reference>
<evidence type="ECO:0000259" key="15">
    <source>
        <dbReference type="Pfam" id="PF02581"/>
    </source>
</evidence>
<keyword evidence="6" id="KW-0479">Metal-binding</keyword>
<dbReference type="SUPFAM" id="SSF51391">
    <property type="entry name" value="Thiamin phosphate synthase"/>
    <property type="match status" value="1"/>
</dbReference>
<dbReference type="GO" id="GO:0005524">
    <property type="term" value="F:ATP binding"/>
    <property type="evidence" value="ECO:0007669"/>
    <property type="project" value="UniProtKB-KW"/>
</dbReference>
<dbReference type="InterPro" id="IPR022998">
    <property type="entry name" value="ThiamineP_synth_TenI"/>
</dbReference>
<dbReference type="Proteomes" id="UP001214628">
    <property type="component" value="Chromosome 1"/>
</dbReference>
<dbReference type="CDD" id="cd00564">
    <property type="entry name" value="TMP_TenI"/>
    <property type="match status" value="1"/>
</dbReference>
<dbReference type="HAMAP" id="MF_00097">
    <property type="entry name" value="TMP_synthase"/>
    <property type="match status" value="1"/>
</dbReference>
<evidence type="ECO:0000256" key="3">
    <source>
        <dbReference type="ARBA" id="ARBA00004868"/>
    </source>
</evidence>
<name>A0AAF0F6Z1_9BASI</name>
<comment type="pathway">
    <text evidence="4">Cofactor biosynthesis; thiamine diphosphate biosynthesis; thiamine phosphate from 4-amino-2-methyl-5-diphosphomethylpyrimidine and 4-methyl-5-(2-phosphoethyl)-thiazole: step 1/1.</text>
</comment>
<organism evidence="16 17">
    <name type="scientific">Malassezia psittaci</name>
    <dbReference type="NCBI Taxonomy" id="1821823"/>
    <lineage>
        <taxon>Eukaryota</taxon>
        <taxon>Fungi</taxon>
        <taxon>Dikarya</taxon>
        <taxon>Basidiomycota</taxon>
        <taxon>Ustilaginomycotina</taxon>
        <taxon>Malasseziomycetes</taxon>
        <taxon>Malasseziales</taxon>
        <taxon>Malasseziaceae</taxon>
        <taxon>Malassezia</taxon>
    </lineage>
</organism>
<keyword evidence="11" id="KW-0784">Thiamine biosynthesis</keyword>
<dbReference type="GO" id="GO:0009228">
    <property type="term" value="P:thiamine biosynthetic process"/>
    <property type="evidence" value="ECO:0007669"/>
    <property type="project" value="UniProtKB-KW"/>
</dbReference>
<protein>
    <recommendedName>
        <fullName evidence="15">Thiamine phosphate synthase/TenI domain-containing protein</fullName>
    </recommendedName>
</protein>
<evidence type="ECO:0000256" key="6">
    <source>
        <dbReference type="ARBA" id="ARBA00022723"/>
    </source>
</evidence>
<dbReference type="EMBL" id="CP118375">
    <property type="protein sequence ID" value="WFD41777.1"/>
    <property type="molecule type" value="Genomic_DNA"/>
</dbReference>
<comment type="cofactor">
    <cofactor evidence="2">
        <name>Mg(2+)</name>
        <dbReference type="ChEBI" id="CHEBI:18420"/>
    </cofactor>
</comment>
<dbReference type="NCBIfam" id="TIGR00693">
    <property type="entry name" value="thiE"/>
    <property type="match status" value="1"/>
</dbReference>
<dbReference type="GO" id="GO:0004417">
    <property type="term" value="F:hydroxyethylthiazole kinase activity"/>
    <property type="evidence" value="ECO:0007669"/>
    <property type="project" value="UniProtKB-EC"/>
</dbReference>
<keyword evidence="7" id="KW-0547">Nucleotide-binding</keyword>
<dbReference type="GO" id="GO:0004789">
    <property type="term" value="F:thiamine-phosphate diphosphorylase activity"/>
    <property type="evidence" value="ECO:0007669"/>
    <property type="project" value="UniProtKB-EC"/>
</dbReference>
<evidence type="ECO:0000256" key="8">
    <source>
        <dbReference type="ARBA" id="ARBA00022777"/>
    </source>
</evidence>
<gene>
    <name evidence="16" type="ORF">MPSI1_000413</name>
</gene>
<keyword evidence="10" id="KW-0460">Magnesium</keyword>
<evidence type="ECO:0000313" key="17">
    <source>
        <dbReference type="Proteomes" id="UP001214628"/>
    </source>
</evidence>
<dbReference type="InterPro" id="IPR013785">
    <property type="entry name" value="Aldolase_TIM"/>
</dbReference>
<keyword evidence="9" id="KW-0067">ATP-binding</keyword>
<evidence type="ECO:0000256" key="12">
    <source>
        <dbReference type="ARBA" id="ARBA00047334"/>
    </source>
</evidence>
<comment type="catalytic activity">
    <reaction evidence="12">
        <text>4-methyl-5-(2-phosphooxyethyl)-thiazole + 4-amino-2-methyl-5-(diphosphooxymethyl)pyrimidine + H(+) = thiamine phosphate + diphosphate</text>
        <dbReference type="Rhea" id="RHEA:22328"/>
        <dbReference type="ChEBI" id="CHEBI:15378"/>
        <dbReference type="ChEBI" id="CHEBI:33019"/>
        <dbReference type="ChEBI" id="CHEBI:37575"/>
        <dbReference type="ChEBI" id="CHEBI:57841"/>
        <dbReference type="ChEBI" id="CHEBI:58296"/>
        <dbReference type="EC" id="2.5.1.3"/>
    </reaction>
</comment>
<evidence type="ECO:0000256" key="11">
    <source>
        <dbReference type="ARBA" id="ARBA00022977"/>
    </source>
</evidence>
<keyword evidence="5" id="KW-0808">Transferase</keyword>